<dbReference type="InterPro" id="IPR029039">
    <property type="entry name" value="Flavoprotein-like_sf"/>
</dbReference>
<evidence type="ECO:0000259" key="11">
    <source>
        <dbReference type="PROSITE" id="PS50902"/>
    </source>
</evidence>
<dbReference type="Gene3D" id="3.40.50.80">
    <property type="entry name" value="Nucleotide-binding domain of ferredoxin-NADP reductase (FNR) module"/>
    <property type="match status" value="1"/>
</dbReference>
<name>A0A0G4GXP8_VITBC</name>
<dbReference type="GO" id="GO:0050660">
    <property type="term" value="F:flavin adenine dinucleotide binding"/>
    <property type="evidence" value="ECO:0007669"/>
    <property type="project" value="TreeGrafter"/>
</dbReference>
<keyword evidence="8" id="KW-0560">Oxidoreductase</keyword>
<evidence type="ECO:0000256" key="1">
    <source>
        <dbReference type="ARBA" id="ARBA00001917"/>
    </source>
</evidence>
<dbReference type="VEuPathDB" id="CryptoDB:Vbra_18983"/>
<dbReference type="OMA" id="ARPFFDY"/>
<evidence type="ECO:0000256" key="9">
    <source>
        <dbReference type="PROSITE-ProRule" id="PRU00317"/>
    </source>
</evidence>
<organism evidence="13 14">
    <name type="scientific">Vitrella brassicaformis (strain CCMP3155)</name>
    <dbReference type="NCBI Taxonomy" id="1169540"/>
    <lineage>
        <taxon>Eukaryota</taxon>
        <taxon>Sar</taxon>
        <taxon>Alveolata</taxon>
        <taxon>Colpodellida</taxon>
        <taxon>Vitrellaceae</taxon>
        <taxon>Vitrella</taxon>
    </lineage>
</organism>
<evidence type="ECO:0000256" key="8">
    <source>
        <dbReference type="ARBA" id="ARBA00023002"/>
    </source>
</evidence>
<dbReference type="AlphaFoldDB" id="A0A0G4GXP8"/>
<dbReference type="PROSITE" id="PS51384">
    <property type="entry name" value="FAD_FR"/>
    <property type="match status" value="1"/>
</dbReference>
<dbReference type="FunFam" id="3.40.50.80:FF:000001">
    <property type="entry name" value="NADPH--cytochrome P450 reductase 1"/>
    <property type="match status" value="1"/>
</dbReference>
<dbReference type="PROSITE" id="PS50902">
    <property type="entry name" value="FLAVODOXIN_LIKE"/>
    <property type="match status" value="1"/>
</dbReference>
<protein>
    <recommendedName>
        <fullName evidence="15">Flavodoxin-like domain-containing protein</fullName>
    </recommendedName>
</protein>
<feature type="domain" description="FAD-binding FR-type" evidence="12">
    <location>
        <begin position="279"/>
        <end position="506"/>
    </location>
</feature>
<dbReference type="SUPFAM" id="SSF52343">
    <property type="entry name" value="Ferredoxin reductase-like, C-terminal NADP-linked domain"/>
    <property type="match status" value="1"/>
</dbReference>
<dbReference type="InterPro" id="IPR001709">
    <property type="entry name" value="Flavoprot_Pyr_Nucl_cyt_Rdtase"/>
</dbReference>
<evidence type="ECO:0000256" key="7">
    <source>
        <dbReference type="ARBA" id="ARBA00022857"/>
    </source>
</evidence>
<dbReference type="Pfam" id="PF00667">
    <property type="entry name" value="FAD_binding_1"/>
    <property type="match status" value="1"/>
</dbReference>
<dbReference type="PRINTS" id="PR00371">
    <property type="entry name" value="FPNCR"/>
</dbReference>
<dbReference type="EMBL" id="CDMY01000869">
    <property type="protein sequence ID" value="CEM35884.1"/>
    <property type="molecule type" value="Genomic_DNA"/>
</dbReference>
<dbReference type="InterPro" id="IPR001433">
    <property type="entry name" value="OxRdtase_FAD/NAD-bd"/>
</dbReference>
<dbReference type="OrthoDB" id="1688044at2759"/>
<dbReference type="InterPro" id="IPR001313">
    <property type="entry name" value="Pumilio_RNA-bd_rpt"/>
</dbReference>
<dbReference type="PRINTS" id="PR00369">
    <property type="entry name" value="FLAVODOXIN"/>
</dbReference>
<dbReference type="STRING" id="1169540.A0A0G4GXP8"/>
<accession>A0A0G4GXP8</accession>
<evidence type="ECO:0000256" key="3">
    <source>
        <dbReference type="ARBA" id="ARBA00022630"/>
    </source>
</evidence>
<dbReference type="Gene3D" id="1.20.990.10">
    <property type="entry name" value="NADPH-cytochrome p450 Reductase, Chain A, domain 3"/>
    <property type="match status" value="1"/>
</dbReference>
<feature type="repeat" description="Pumilio" evidence="9">
    <location>
        <begin position="95"/>
        <end position="130"/>
    </location>
</feature>
<evidence type="ECO:0000256" key="2">
    <source>
        <dbReference type="ARBA" id="ARBA00001974"/>
    </source>
</evidence>
<dbReference type="GO" id="GO:0010181">
    <property type="term" value="F:FMN binding"/>
    <property type="evidence" value="ECO:0007669"/>
    <property type="project" value="InterPro"/>
</dbReference>
<dbReference type="Gene3D" id="3.40.50.360">
    <property type="match status" value="1"/>
</dbReference>
<dbReference type="Pfam" id="PF00258">
    <property type="entry name" value="Flavodoxin_1"/>
    <property type="match status" value="1"/>
</dbReference>
<proteinExistence type="predicted"/>
<dbReference type="SUPFAM" id="SSF52218">
    <property type="entry name" value="Flavoproteins"/>
    <property type="match status" value="1"/>
</dbReference>
<dbReference type="InParanoid" id="A0A0G4GXP8"/>
<dbReference type="GO" id="GO:0005829">
    <property type="term" value="C:cytosol"/>
    <property type="evidence" value="ECO:0007669"/>
    <property type="project" value="TreeGrafter"/>
</dbReference>
<evidence type="ECO:0000256" key="4">
    <source>
        <dbReference type="ARBA" id="ARBA00022643"/>
    </source>
</evidence>
<comment type="cofactor">
    <cofactor evidence="2">
        <name>FAD</name>
        <dbReference type="ChEBI" id="CHEBI:57692"/>
    </cofactor>
</comment>
<dbReference type="Proteomes" id="UP000041254">
    <property type="component" value="Unassembled WGS sequence"/>
</dbReference>
<keyword evidence="14" id="KW-1185">Reference proteome</keyword>
<keyword evidence="5" id="KW-0677">Repeat</keyword>
<dbReference type="InterPro" id="IPR017927">
    <property type="entry name" value="FAD-bd_FR_type"/>
</dbReference>
<dbReference type="InterPro" id="IPR023173">
    <property type="entry name" value="NADPH_Cyt_P450_Rdtase_alpha"/>
</dbReference>
<keyword evidence="7" id="KW-0521">NADP</keyword>
<dbReference type="PhylomeDB" id="A0A0G4GXP8"/>
<gene>
    <name evidence="13" type="ORF">Vbra_18983</name>
</gene>
<reference evidence="13 14" key="1">
    <citation type="submission" date="2014-11" db="EMBL/GenBank/DDBJ databases">
        <authorList>
            <person name="Zhu J."/>
            <person name="Qi W."/>
            <person name="Song R."/>
        </authorList>
    </citation>
    <scope>NUCLEOTIDE SEQUENCE [LARGE SCALE GENOMIC DNA]</scope>
</reference>
<dbReference type="GO" id="GO:0003723">
    <property type="term" value="F:RNA binding"/>
    <property type="evidence" value="ECO:0007669"/>
    <property type="project" value="InterPro"/>
</dbReference>
<evidence type="ECO:0008006" key="15">
    <source>
        <dbReference type="Google" id="ProtNLM"/>
    </source>
</evidence>
<dbReference type="InterPro" id="IPR017938">
    <property type="entry name" value="Riboflavin_synthase-like_b-brl"/>
</dbReference>
<feature type="compositionally biased region" description="Basic and acidic residues" evidence="10">
    <location>
        <begin position="58"/>
        <end position="72"/>
    </location>
</feature>
<dbReference type="PANTHER" id="PTHR19384">
    <property type="entry name" value="NITRIC OXIDE SYNTHASE-RELATED"/>
    <property type="match status" value="1"/>
</dbReference>
<feature type="domain" description="Flavodoxin-like" evidence="11">
    <location>
        <begin position="82"/>
        <end position="227"/>
    </location>
</feature>
<dbReference type="PROSITE" id="PS50302">
    <property type="entry name" value="PUM"/>
    <property type="match status" value="1"/>
</dbReference>
<dbReference type="InterPro" id="IPR003097">
    <property type="entry name" value="CysJ-like_FAD-binding"/>
</dbReference>
<evidence type="ECO:0000313" key="14">
    <source>
        <dbReference type="Proteomes" id="UP000041254"/>
    </source>
</evidence>
<dbReference type="GO" id="GO:0016491">
    <property type="term" value="F:oxidoreductase activity"/>
    <property type="evidence" value="ECO:0007669"/>
    <property type="project" value="UniProtKB-KW"/>
</dbReference>
<dbReference type="InterPro" id="IPR008254">
    <property type="entry name" value="Flavodoxin/NO_synth"/>
</dbReference>
<dbReference type="InterPro" id="IPR039261">
    <property type="entry name" value="FNR_nucleotide-bd"/>
</dbReference>
<dbReference type="InterPro" id="IPR001094">
    <property type="entry name" value="Flavdoxin-like"/>
</dbReference>
<evidence type="ECO:0000259" key="12">
    <source>
        <dbReference type="PROSITE" id="PS51384"/>
    </source>
</evidence>
<evidence type="ECO:0000256" key="5">
    <source>
        <dbReference type="ARBA" id="ARBA00022737"/>
    </source>
</evidence>
<dbReference type="SUPFAM" id="SSF63380">
    <property type="entry name" value="Riboflavin synthase domain-like"/>
    <property type="match status" value="1"/>
</dbReference>
<keyword evidence="4" id="KW-0288">FMN</keyword>
<keyword evidence="3" id="KW-0285">Flavoprotein</keyword>
<dbReference type="PANTHER" id="PTHR19384:SF128">
    <property type="entry name" value="NADPH OXIDOREDUCTASE A"/>
    <property type="match status" value="1"/>
</dbReference>
<keyword evidence="6" id="KW-0274">FAD</keyword>
<feature type="region of interest" description="Disordered" evidence="10">
    <location>
        <begin position="23"/>
        <end position="72"/>
    </location>
</feature>
<evidence type="ECO:0000313" key="13">
    <source>
        <dbReference type="EMBL" id="CEM35884.1"/>
    </source>
</evidence>
<dbReference type="Pfam" id="PF00175">
    <property type="entry name" value="NAD_binding_1"/>
    <property type="match status" value="1"/>
</dbReference>
<dbReference type="Gene3D" id="2.40.30.10">
    <property type="entry name" value="Translation factors"/>
    <property type="match status" value="1"/>
</dbReference>
<comment type="cofactor">
    <cofactor evidence="1">
        <name>FMN</name>
        <dbReference type="ChEBI" id="CHEBI:58210"/>
    </cofactor>
</comment>
<evidence type="ECO:0000256" key="10">
    <source>
        <dbReference type="SAM" id="MobiDB-lite"/>
    </source>
</evidence>
<evidence type="ECO:0000256" key="6">
    <source>
        <dbReference type="ARBA" id="ARBA00022827"/>
    </source>
</evidence>
<sequence length="665" mass="74360">MGAGASAPLFCARRRQKSDFASFLASGPEGDGAREKGRQASSFKDFIRSVDGDDNGDESTRPEGSDVASKYDDGLTTKGPLVTIFIGTEHGFTSEVADRIVELIKEKTGYRVLQKDLSSFTEGSKATLMGMTRMSVALVMCSTHGDGDPPEDVKPFYAFLHSAGAPSLESLRYSVLAMGDKNYPKFCQCGKDIDERLLRLGATRLASRADIDQEDWCKIMRWADEAIESLLKIQENLVFEASDVEDDEAMLGDEAATQDDVVLRRETCNGDENSLHSRMHPFFAEVDEKRDLCATDPNGDKRVMHISVKLGSEMQYIPGDALGIWPLNPSEEVDQILTSCRLTGDELVQLPKSYEKRIPRGQGLLELTRQSGGGRTSDMQSSTKLRLRDALMTVCDVRTVTAAFQRKANFGRQLHLVEALEVLQSTGWSCSAQELINSLRPQKPRLYSISSSPHHGPRCSVCVAVLKYWVAGRCWKGVTTGWLERDIVPGSRLPVFIQQNESFRLPPRFEKPTIMIGPGTGIAPFRAFIQEQERRRDAETASPSQPSKHVLFFGCRKRDEDFLYADELGAWDKSGIIQLHVAFSRETGSKVYVQHLLQRHSDFLWRLLEEGAHIYVCGDASMMARDVHETLQRIIADKESCSISAAESQLQEWMSRGRYQRDIWS</sequence>